<accession>A0A1D6KCI1</accession>
<dbReference type="EMBL" id="CM007647">
    <property type="protein sequence ID" value="ONM00974.1"/>
    <property type="molecule type" value="Genomic_DNA"/>
</dbReference>
<feature type="compositionally biased region" description="Polar residues" evidence="1">
    <location>
        <begin position="16"/>
        <end position="26"/>
    </location>
</feature>
<protein>
    <submittedName>
        <fullName evidence="2">Uncharacterized protein</fullName>
    </submittedName>
</protein>
<evidence type="ECO:0000313" key="2">
    <source>
        <dbReference type="EMBL" id="ONM00974.1"/>
    </source>
</evidence>
<feature type="region of interest" description="Disordered" evidence="1">
    <location>
        <begin position="1"/>
        <end position="35"/>
    </location>
</feature>
<proteinExistence type="predicted"/>
<reference evidence="2" key="1">
    <citation type="submission" date="2015-12" db="EMBL/GenBank/DDBJ databases">
        <title>Update maize B73 reference genome by single molecule sequencing technologies.</title>
        <authorList>
            <consortium name="Maize Genome Sequencing Project"/>
            <person name="Ware D."/>
        </authorList>
    </citation>
    <scope>NUCLEOTIDE SEQUENCE [LARGE SCALE GENOMIC DNA]</scope>
    <source>
        <tissue evidence="2">Seedling</tissue>
    </source>
</reference>
<gene>
    <name evidence="2" type="ORF">ZEAMMB73_Zm00001d030446</name>
</gene>
<dbReference type="PaxDb" id="4577-AC195402.3_FGP001"/>
<dbReference type="AlphaFoldDB" id="A0A1D6KCI1"/>
<evidence type="ECO:0000256" key="1">
    <source>
        <dbReference type="SAM" id="MobiDB-lite"/>
    </source>
</evidence>
<dbReference type="InParanoid" id="A0A1D6KCI1"/>
<sequence>MGAVRLHGWGRWRPGGSSQPWKSQGQRGAHRAWGEAPWEKPELAGRGAVICCRVRARAWGREMPWRQQRRGELEWGGGLGGWRMETAGARGGRLRVGEWRGGEGRGRWAAIYGGEAPENGGHVSPLQQFVEHVTSATVATLGGHFWCLLLGFGNGSRSKDISHTILYKFD</sequence>
<name>A0A1D6KCI1_MAIZE</name>
<organism evidence="2">
    <name type="scientific">Zea mays</name>
    <name type="common">Maize</name>
    <dbReference type="NCBI Taxonomy" id="4577"/>
    <lineage>
        <taxon>Eukaryota</taxon>
        <taxon>Viridiplantae</taxon>
        <taxon>Streptophyta</taxon>
        <taxon>Embryophyta</taxon>
        <taxon>Tracheophyta</taxon>
        <taxon>Spermatophyta</taxon>
        <taxon>Magnoliopsida</taxon>
        <taxon>Liliopsida</taxon>
        <taxon>Poales</taxon>
        <taxon>Poaceae</taxon>
        <taxon>PACMAD clade</taxon>
        <taxon>Panicoideae</taxon>
        <taxon>Andropogonodae</taxon>
        <taxon>Andropogoneae</taxon>
        <taxon>Tripsacinae</taxon>
        <taxon>Zea</taxon>
    </lineage>
</organism>